<keyword evidence="1" id="KW-0732">Signal</keyword>
<protein>
    <recommendedName>
        <fullName evidence="4">Lipocalin-like domain-containing protein</fullName>
    </recommendedName>
</protein>
<evidence type="ECO:0000256" key="1">
    <source>
        <dbReference type="SAM" id="SignalP"/>
    </source>
</evidence>
<dbReference type="RefSeq" id="WP_188604879.1">
    <property type="nucleotide sequence ID" value="NZ_BMIC01000001.1"/>
</dbReference>
<dbReference type="PROSITE" id="PS51257">
    <property type="entry name" value="PROKAR_LIPOPROTEIN"/>
    <property type="match status" value="1"/>
</dbReference>
<evidence type="ECO:0000313" key="3">
    <source>
        <dbReference type="Proteomes" id="UP000598120"/>
    </source>
</evidence>
<dbReference type="Proteomes" id="UP000598120">
    <property type="component" value="Unassembled WGS sequence"/>
</dbReference>
<evidence type="ECO:0008006" key="4">
    <source>
        <dbReference type="Google" id="ProtNLM"/>
    </source>
</evidence>
<evidence type="ECO:0000313" key="2">
    <source>
        <dbReference type="EMBL" id="GFZ79292.1"/>
    </source>
</evidence>
<keyword evidence="3" id="KW-1185">Reference proteome</keyword>
<name>A0A8J2X981_9FLAO</name>
<organism evidence="2 3">
    <name type="scientific">Aquaticitalea lipolytica</name>
    <dbReference type="NCBI Taxonomy" id="1247562"/>
    <lineage>
        <taxon>Bacteria</taxon>
        <taxon>Pseudomonadati</taxon>
        <taxon>Bacteroidota</taxon>
        <taxon>Flavobacteriia</taxon>
        <taxon>Flavobacteriales</taxon>
        <taxon>Flavobacteriaceae</taxon>
        <taxon>Aquaticitalea</taxon>
    </lineage>
</organism>
<accession>A0A8J2X981</accession>
<sequence>MRIKFLLLVMLCSLSFGCKKDTKTTITPEEETTTSKPVVGEIDPELLPDKVTYSGMWTTKNATSQTEVILNQNNNEIIGTLAYKEFDNNGKLQIIGNKLTIKGVVENEMLKATILDENNTKISSATLTQNDKELSFKVTGKKIKNIDSFTATKRSM</sequence>
<comment type="caution">
    <text evidence="2">The sequence shown here is derived from an EMBL/GenBank/DDBJ whole genome shotgun (WGS) entry which is preliminary data.</text>
</comment>
<dbReference type="AlphaFoldDB" id="A0A8J2X981"/>
<feature type="signal peptide" evidence="1">
    <location>
        <begin position="1"/>
        <end position="20"/>
    </location>
</feature>
<feature type="chain" id="PRO_5035207400" description="Lipocalin-like domain-containing protein" evidence="1">
    <location>
        <begin position="21"/>
        <end position="156"/>
    </location>
</feature>
<dbReference type="EMBL" id="BMIC01000001">
    <property type="protein sequence ID" value="GFZ79292.1"/>
    <property type="molecule type" value="Genomic_DNA"/>
</dbReference>
<proteinExistence type="predicted"/>
<gene>
    <name evidence="2" type="ORF">GCM10011531_06260</name>
</gene>
<reference evidence="2 3" key="1">
    <citation type="journal article" date="2014" name="Int. J. Syst. Evol. Microbiol.">
        <title>Complete genome sequence of Corynebacterium casei LMG S-19264T (=DSM 44701T), isolated from a smear-ripened cheese.</title>
        <authorList>
            <consortium name="US DOE Joint Genome Institute (JGI-PGF)"/>
            <person name="Walter F."/>
            <person name="Albersmeier A."/>
            <person name="Kalinowski J."/>
            <person name="Ruckert C."/>
        </authorList>
    </citation>
    <scope>NUCLEOTIDE SEQUENCE [LARGE SCALE GENOMIC DNA]</scope>
    <source>
        <strain evidence="2 3">CGMCC 1.15295</strain>
    </source>
</reference>